<evidence type="ECO:0000256" key="1">
    <source>
        <dbReference type="ARBA" id="ARBA00006738"/>
    </source>
</evidence>
<gene>
    <name evidence="3" type="ORF">AVDCRST_MAG20-2343</name>
</gene>
<name>A0A6J4IK62_9ACTN</name>
<dbReference type="NCBIfam" id="TIGR00252">
    <property type="entry name" value="YraN family protein"/>
    <property type="match status" value="1"/>
</dbReference>
<dbReference type="Gene3D" id="3.40.1350.10">
    <property type="match status" value="1"/>
</dbReference>
<comment type="similarity">
    <text evidence="1 2">Belongs to the UPF0102 family.</text>
</comment>
<protein>
    <recommendedName>
        <fullName evidence="2">UPF0102 protein AVDCRST_MAG20-2343</fullName>
    </recommendedName>
</protein>
<dbReference type="HAMAP" id="MF_00048">
    <property type="entry name" value="UPF0102"/>
    <property type="match status" value="1"/>
</dbReference>
<dbReference type="InterPro" id="IPR003509">
    <property type="entry name" value="UPF0102_YraN-like"/>
</dbReference>
<proteinExistence type="inferred from homology"/>
<dbReference type="GO" id="GO:0003676">
    <property type="term" value="F:nucleic acid binding"/>
    <property type="evidence" value="ECO:0007669"/>
    <property type="project" value="InterPro"/>
</dbReference>
<dbReference type="PANTHER" id="PTHR34039">
    <property type="entry name" value="UPF0102 PROTEIN YRAN"/>
    <property type="match status" value="1"/>
</dbReference>
<evidence type="ECO:0000313" key="3">
    <source>
        <dbReference type="EMBL" id="CAA9252662.1"/>
    </source>
</evidence>
<evidence type="ECO:0000256" key="2">
    <source>
        <dbReference type="HAMAP-Rule" id="MF_00048"/>
    </source>
</evidence>
<dbReference type="NCBIfam" id="NF009154">
    <property type="entry name" value="PRK12497.3-3"/>
    <property type="match status" value="1"/>
</dbReference>
<reference evidence="3" key="1">
    <citation type="submission" date="2020-02" db="EMBL/GenBank/DDBJ databases">
        <authorList>
            <person name="Meier V. D."/>
        </authorList>
    </citation>
    <scope>NUCLEOTIDE SEQUENCE</scope>
    <source>
        <strain evidence="3">AVDCRST_MAG20</strain>
    </source>
</reference>
<organism evidence="3">
    <name type="scientific">uncultured Acidimicrobiales bacterium</name>
    <dbReference type="NCBI Taxonomy" id="310071"/>
    <lineage>
        <taxon>Bacteria</taxon>
        <taxon>Bacillati</taxon>
        <taxon>Actinomycetota</taxon>
        <taxon>Acidimicrobiia</taxon>
        <taxon>Acidimicrobiales</taxon>
        <taxon>environmental samples</taxon>
    </lineage>
</organism>
<dbReference type="NCBIfam" id="NF009150">
    <property type="entry name" value="PRK12497.1-3"/>
    <property type="match status" value="1"/>
</dbReference>
<accession>A0A6J4IK62</accession>
<dbReference type="InterPro" id="IPR011856">
    <property type="entry name" value="tRNA_endonuc-like_dom_sf"/>
</dbReference>
<sequence>MASTARAGAQERVAARRALGVAGEDRAAAWYTAQGYEVVARNWRCRDGELDLIVRRGRLHVFCEVKSRSSAAFGSPLEAVDRDKRRRIRHLAACWLEAAPQPAGEIRFDVVGILGEELEVVQAAF</sequence>
<dbReference type="AlphaFoldDB" id="A0A6J4IK62"/>
<dbReference type="Pfam" id="PF02021">
    <property type="entry name" value="UPF0102"/>
    <property type="match status" value="1"/>
</dbReference>
<dbReference type="EMBL" id="CADCSY010000104">
    <property type="protein sequence ID" value="CAA9252662.1"/>
    <property type="molecule type" value="Genomic_DNA"/>
</dbReference>
<dbReference type="CDD" id="cd20736">
    <property type="entry name" value="PoNe_Nuclease"/>
    <property type="match status" value="1"/>
</dbReference>
<dbReference type="InterPro" id="IPR011335">
    <property type="entry name" value="Restrct_endonuc-II-like"/>
</dbReference>
<dbReference type="PANTHER" id="PTHR34039:SF1">
    <property type="entry name" value="UPF0102 PROTEIN YRAN"/>
    <property type="match status" value="1"/>
</dbReference>
<dbReference type="SUPFAM" id="SSF52980">
    <property type="entry name" value="Restriction endonuclease-like"/>
    <property type="match status" value="1"/>
</dbReference>